<dbReference type="Proteomes" id="UP000276215">
    <property type="component" value="Unassembled WGS sequence"/>
</dbReference>
<feature type="non-terminal residue" evidence="1">
    <location>
        <position position="1"/>
    </location>
</feature>
<dbReference type="AlphaFoldDB" id="A0A3N4J5U0"/>
<evidence type="ECO:0000313" key="2">
    <source>
        <dbReference type="Proteomes" id="UP000276215"/>
    </source>
</evidence>
<name>A0A3N4J5U0_9PEZI</name>
<dbReference type="EMBL" id="ML120448">
    <property type="protein sequence ID" value="RPA93672.1"/>
    <property type="molecule type" value="Genomic_DNA"/>
</dbReference>
<proteinExistence type="predicted"/>
<reference evidence="1 2" key="1">
    <citation type="journal article" date="2018" name="Nat. Ecol. Evol.">
        <title>Pezizomycetes genomes reveal the molecular basis of ectomycorrhizal truffle lifestyle.</title>
        <authorList>
            <person name="Murat C."/>
            <person name="Payen T."/>
            <person name="Noel B."/>
            <person name="Kuo A."/>
            <person name="Morin E."/>
            <person name="Chen J."/>
            <person name="Kohler A."/>
            <person name="Krizsan K."/>
            <person name="Balestrini R."/>
            <person name="Da Silva C."/>
            <person name="Montanini B."/>
            <person name="Hainaut M."/>
            <person name="Levati E."/>
            <person name="Barry K.W."/>
            <person name="Belfiori B."/>
            <person name="Cichocki N."/>
            <person name="Clum A."/>
            <person name="Dockter R.B."/>
            <person name="Fauchery L."/>
            <person name="Guy J."/>
            <person name="Iotti M."/>
            <person name="Le Tacon F."/>
            <person name="Lindquist E.A."/>
            <person name="Lipzen A."/>
            <person name="Malagnac F."/>
            <person name="Mello A."/>
            <person name="Molinier V."/>
            <person name="Miyauchi S."/>
            <person name="Poulain J."/>
            <person name="Riccioni C."/>
            <person name="Rubini A."/>
            <person name="Sitrit Y."/>
            <person name="Splivallo R."/>
            <person name="Traeger S."/>
            <person name="Wang M."/>
            <person name="Zifcakova L."/>
            <person name="Wipf D."/>
            <person name="Zambonelli A."/>
            <person name="Paolocci F."/>
            <person name="Nowrousian M."/>
            <person name="Ottonello S."/>
            <person name="Baldrian P."/>
            <person name="Spatafora J.W."/>
            <person name="Henrissat B."/>
            <person name="Nagy L.G."/>
            <person name="Aury J.M."/>
            <person name="Wincker P."/>
            <person name="Grigoriev I.V."/>
            <person name="Bonfante P."/>
            <person name="Martin F.M."/>
        </authorList>
    </citation>
    <scope>NUCLEOTIDE SEQUENCE [LARGE SCALE GENOMIC DNA]</scope>
    <source>
        <strain evidence="1 2">120613-1</strain>
    </source>
</reference>
<keyword evidence="2" id="KW-1185">Reference proteome</keyword>
<accession>A0A3N4J5U0</accession>
<dbReference type="STRING" id="1336337.A0A3N4J5U0"/>
<gene>
    <name evidence="1" type="ORF">L873DRAFT_1704113</name>
</gene>
<organism evidence="1 2">
    <name type="scientific">Choiromyces venosus 120613-1</name>
    <dbReference type="NCBI Taxonomy" id="1336337"/>
    <lineage>
        <taxon>Eukaryota</taxon>
        <taxon>Fungi</taxon>
        <taxon>Dikarya</taxon>
        <taxon>Ascomycota</taxon>
        <taxon>Pezizomycotina</taxon>
        <taxon>Pezizomycetes</taxon>
        <taxon>Pezizales</taxon>
        <taxon>Tuberaceae</taxon>
        <taxon>Choiromyces</taxon>
    </lineage>
</organism>
<protein>
    <recommendedName>
        <fullName evidence="3">Tc1-like transposase DDE domain-containing protein</fullName>
    </recommendedName>
</protein>
<dbReference type="OrthoDB" id="5401962at2759"/>
<evidence type="ECO:0008006" key="3">
    <source>
        <dbReference type="Google" id="ProtNLM"/>
    </source>
</evidence>
<evidence type="ECO:0000313" key="1">
    <source>
        <dbReference type="EMBL" id="RPA93672.1"/>
    </source>
</evidence>
<sequence>CCARALIAKEPDSKAQRSHLQEELELTGHLVHLCPKYHCELNSIEYYSGTAKLYAHQRCGYTIQALQQMVPGCLASV</sequence>